<dbReference type="AlphaFoldDB" id="E6WY40"/>
<reference evidence="1 2" key="1">
    <citation type="journal article" date="2011" name="Stand. Genomic Sci.">
        <title>Complete genome sequence of Nitratifractor salsuginis type strain (E9I37-1).</title>
        <authorList>
            <person name="Anderson I."/>
            <person name="Sikorski J."/>
            <person name="Zeytun A."/>
            <person name="Nolan M."/>
            <person name="Lapidus A."/>
            <person name="Lucas S."/>
            <person name="Hammon N."/>
            <person name="Deshpande S."/>
            <person name="Cheng J.F."/>
            <person name="Tapia R."/>
            <person name="Han C."/>
            <person name="Goodwin L."/>
            <person name="Pitluck S."/>
            <person name="Liolios K."/>
            <person name="Pagani I."/>
            <person name="Ivanova N."/>
            <person name="Huntemann M."/>
            <person name="Mavromatis K."/>
            <person name="Ovchinikova G."/>
            <person name="Pati A."/>
            <person name="Chen A."/>
            <person name="Palaniappan K."/>
            <person name="Land M."/>
            <person name="Hauser L."/>
            <person name="Brambilla E.M."/>
            <person name="Ngatchou-Djao O.D."/>
            <person name="Rohde M."/>
            <person name="Tindall B.J."/>
            <person name="Goker M."/>
            <person name="Detter J.C."/>
            <person name="Woyke T."/>
            <person name="Bristow J."/>
            <person name="Eisen J.A."/>
            <person name="Markowitz V."/>
            <person name="Hugenholtz P."/>
            <person name="Klenk H.P."/>
            <person name="Kyrpides N.C."/>
        </authorList>
    </citation>
    <scope>NUCLEOTIDE SEQUENCE [LARGE SCALE GENOMIC DNA]</scope>
    <source>
        <strain evidence="2">DSM 16511 / JCM 12458 / E9I37-1</strain>
    </source>
</reference>
<dbReference type="HOGENOM" id="CLU_660278_0_0_7"/>
<accession>E6WY40</accession>
<proteinExistence type="predicted"/>
<name>E6WY40_NITSE</name>
<reference evidence="2" key="2">
    <citation type="submission" date="2011-01" db="EMBL/GenBank/DDBJ databases">
        <title>The complete genome of Nitratifractor salsuginis DSM 16511.</title>
        <authorList>
            <consortium name="US DOE Joint Genome Institute (JGI-PGF)"/>
            <person name="Lucas S."/>
            <person name="Copeland A."/>
            <person name="Lapidus A."/>
            <person name="Bruce D."/>
            <person name="Goodwin L."/>
            <person name="Pitluck S."/>
            <person name="Kyrpides N."/>
            <person name="Mavromatis K."/>
            <person name="Ivanova N."/>
            <person name="Mikhailova N."/>
            <person name="Zeytun A."/>
            <person name="Detter J.C."/>
            <person name="Tapia R."/>
            <person name="Han C."/>
            <person name="Land M."/>
            <person name="Hauser L."/>
            <person name="Markowitz V."/>
            <person name="Cheng J.-F."/>
            <person name="Hugenholtz P."/>
            <person name="Woyke T."/>
            <person name="Wu D."/>
            <person name="Tindall B."/>
            <person name="Schuetze A."/>
            <person name="Brambilla E."/>
            <person name="Klenk H.-P."/>
            <person name="Eisen J.A."/>
        </authorList>
    </citation>
    <scope>NUCLEOTIDE SEQUENCE [LARGE SCALE GENOMIC DNA]</scope>
    <source>
        <strain evidence="2">DSM 16511 / JCM 12458 / E9I37-1</strain>
    </source>
</reference>
<evidence type="ECO:0000313" key="1">
    <source>
        <dbReference type="EMBL" id="ADV46414.1"/>
    </source>
</evidence>
<dbReference type="EMBL" id="CP002452">
    <property type="protein sequence ID" value="ADV46414.1"/>
    <property type="molecule type" value="Genomic_DNA"/>
</dbReference>
<sequence length="416" mass="45456">MTVDTALQTMQKIIDNTLEEYNQSPDSKDDQGNRIPHPLDIVDQDDELFALDISLKEVALKAAPVSLLETSGSTAPELRRVSTDYYIRVPAEPQTGQNLDIDDGLSYAVVYRALGKLWREYSEYEQESEAIVSTYIQAYRTYMDALIAGTVQSDAEAYIRFSADGSEWHDSYTPGDIYISFRKIDTDSWTPAIRFVGQDGHDGEDGQPCSDTQFVALQDTPSGYDGMAGKVVAVKSSEDGVEFIDAPSGGGASKFTDLQDTPSALTADKWLKVNAAGDAIELTDAPSGGGAVTQFGDKVFYSEDSGDVELDAETYNSFYLYPSDNTTYSFKKFDDDNDTSTDQVSGWFGTTYTLVIVSIGNVAVSFDTNEQFYGDVSVEPGSNSNGTNISATVLDLYYDGAGWIVKNRVVITDYNA</sequence>
<evidence type="ECO:0000313" key="2">
    <source>
        <dbReference type="Proteomes" id="UP000008633"/>
    </source>
</evidence>
<organism evidence="1 2">
    <name type="scientific">Nitratifractor salsuginis (strain DSM 16511 / JCM 12458 / E9I37-1)</name>
    <dbReference type="NCBI Taxonomy" id="749222"/>
    <lineage>
        <taxon>Bacteria</taxon>
        <taxon>Pseudomonadati</taxon>
        <taxon>Campylobacterota</taxon>
        <taxon>Epsilonproteobacteria</taxon>
        <taxon>Campylobacterales</taxon>
        <taxon>Sulfurovaceae</taxon>
        <taxon>Nitratifractor</taxon>
    </lineage>
</organism>
<protein>
    <submittedName>
        <fullName evidence="1">Uncharacterized protein</fullName>
    </submittedName>
</protein>
<dbReference type="STRING" id="749222.Nitsa_1161"/>
<dbReference type="Proteomes" id="UP000008633">
    <property type="component" value="Chromosome"/>
</dbReference>
<dbReference type="RefSeq" id="WP_013554105.1">
    <property type="nucleotide sequence ID" value="NC_014935.1"/>
</dbReference>
<gene>
    <name evidence="1" type="ordered locus">Nitsa_1161</name>
</gene>
<dbReference type="KEGG" id="nsa:Nitsa_1161"/>
<keyword evidence="2" id="KW-1185">Reference proteome</keyword>